<protein>
    <recommendedName>
        <fullName evidence="2">SnoaL-like domain-containing protein</fullName>
    </recommendedName>
</protein>
<evidence type="ECO:0000313" key="3">
    <source>
        <dbReference type="EMBL" id="AXV08919.1"/>
    </source>
</evidence>
<proteinExistence type="predicted"/>
<dbReference type="OrthoDB" id="981191at2"/>
<feature type="compositionally biased region" description="Basic residues" evidence="1">
    <location>
        <begin position="145"/>
        <end position="154"/>
    </location>
</feature>
<evidence type="ECO:0000313" key="4">
    <source>
        <dbReference type="Proteomes" id="UP000264006"/>
    </source>
</evidence>
<dbReference type="EMBL" id="CP031165">
    <property type="protein sequence ID" value="AXV08919.1"/>
    <property type="molecule type" value="Genomic_DNA"/>
</dbReference>
<evidence type="ECO:0000259" key="2">
    <source>
        <dbReference type="Pfam" id="PF13577"/>
    </source>
</evidence>
<name>A0A346Y372_9ACTN</name>
<dbReference type="SUPFAM" id="SSF54427">
    <property type="entry name" value="NTF2-like"/>
    <property type="match status" value="1"/>
</dbReference>
<gene>
    <name evidence="3" type="ORF">DVS28_a4253</name>
</gene>
<dbReference type="Pfam" id="PF13577">
    <property type="entry name" value="SnoaL_4"/>
    <property type="match status" value="1"/>
</dbReference>
<dbReference type="KEGG" id="euz:DVS28_a4253"/>
<feature type="domain" description="SnoaL-like" evidence="2">
    <location>
        <begin position="4"/>
        <end position="123"/>
    </location>
</feature>
<dbReference type="InterPro" id="IPR032710">
    <property type="entry name" value="NTF2-like_dom_sf"/>
</dbReference>
<dbReference type="InterPro" id="IPR037401">
    <property type="entry name" value="SnoaL-like"/>
</dbReference>
<reference evidence="3 4" key="1">
    <citation type="submission" date="2018-09" db="EMBL/GenBank/DDBJ databases">
        <title>Complete genome sequence of Euzebya sp. DY32-46 isolated from seawater of Pacific Ocean.</title>
        <authorList>
            <person name="Xu L."/>
            <person name="Wu Y.-H."/>
            <person name="Xu X.-W."/>
        </authorList>
    </citation>
    <scope>NUCLEOTIDE SEQUENCE [LARGE SCALE GENOMIC DNA]</scope>
    <source>
        <strain evidence="3 4">DY32-46</strain>
    </source>
</reference>
<keyword evidence="4" id="KW-1185">Reference proteome</keyword>
<feature type="region of interest" description="Disordered" evidence="1">
    <location>
        <begin position="126"/>
        <end position="154"/>
    </location>
</feature>
<sequence>MSNTANDLEAIRGLLGRYADHIDAVDLDGLATLFTEDATAWLLGTELTGRDEIIDYVGKALDRCEATSHLIGSHVVDAAWDSATQTAVVQAFHRFRDTGETWLLHGRYVQSLVLTGDGWRITRHELHGIGSEPDGGGPSRSYSGHPRRRTPQTT</sequence>
<accession>A0A346Y372</accession>
<dbReference type="Proteomes" id="UP000264006">
    <property type="component" value="Chromosome"/>
</dbReference>
<dbReference type="AlphaFoldDB" id="A0A346Y372"/>
<dbReference type="RefSeq" id="WP_114593189.1">
    <property type="nucleotide sequence ID" value="NZ_CP031165.1"/>
</dbReference>
<evidence type="ECO:0000256" key="1">
    <source>
        <dbReference type="SAM" id="MobiDB-lite"/>
    </source>
</evidence>
<dbReference type="CDD" id="cd00531">
    <property type="entry name" value="NTF2_like"/>
    <property type="match status" value="1"/>
</dbReference>
<organism evidence="3 4">
    <name type="scientific">Euzebya pacifica</name>
    <dbReference type="NCBI Taxonomy" id="1608957"/>
    <lineage>
        <taxon>Bacteria</taxon>
        <taxon>Bacillati</taxon>
        <taxon>Actinomycetota</taxon>
        <taxon>Nitriliruptoria</taxon>
        <taxon>Euzebyales</taxon>
    </lineage>
</organism>
<dbReference type="Gene3D" id="3.10.450.50">
    <property type="match status" value="1"/>
</dbReference>